<evidence type="ECO:0000313" key="2">
    <source>
        <dbReference type="EMBL" id="GAA5342148.1"/>
    </source>
</evidence>
<accession>A0ABP9U3H7</accession>
<comment type="caution">
    <text evidence="2">The sequence shown here is derived from an EMBL/GenBank/DDBJ whole genome shotgun (WGS) entry which is preliminary data.</text>
</comment>
<dbReference type="RefSeq" id="WP_201671240.1">
    <property type="nucleotide sequence ID" value="NZ_BAABBK010000020.1"/>
</dbReference>
<evidence type="ECO:0000256" key="1">
    <source>
        <dbReference type="SAM" id="Phobius"/>
    </source>
</evidence>
<dbReference type="Proteomes" id="UP001498935">
    <property type="component" value="Unassembled WGS sequence"/>
</dbReference>
<keyword evidence="1" id="KW-0812">Transmembrane</keyword>
<sequence>MNEERKVIRVLGPKLGDAGWKTVRSALDSWGRTVRLSVLVLVVSTPPLALAWIITGHVM</sequence>
<keyword evidence="1" id="KW-0472">Membrane</keyword>
<feature type="transmembrane region" description="Helical" evidence="1">
    <location>
        <begin position="34"/>
        <end position="54"/>
    </location>
</feature>
<keyword evidence="1" id="KW-1133">Transmembrane helix</keyword>
<reference evidence="2 3" key="1">
    <citation type="submission" date="2024-02" db="EMBL/GenBank/DDBJ databases">
        <title>Characterization of antibiotic resistant novel bacterial strains and their environmental applications.</title>
        <authorList>
            <person name="Manzoor S."/>
            <person name="Abbas S."/>
            <person name="Arshad M."/>
            <person name="Li W.J."/>
            <person name="Ahmed I."/>
        </authorList>
    </citation>
    <scope>NUCLEOTIDE SEQUENCE [LARGE SCALE GENOMIC DNA]</scope>
    <source>
        <strain evidence="2 3">KACC 15558</strain>
    </source>
</reference>
<protein>
    <submittedName>
        <fullName evidence="2">Uncharacterized protein</fullName>
    </submittedName>
</protein>
<dbReference type="EMBL" id="BAABNP010000019">
    <property type="protein sequence ID" value="GAA5342148.1"/>
    <property type="molecule type" value="Genomic_DNA"/>
</dbReference>
<gene>
    <name evidence="2" type="ORF">KACC15558_31890</name>
</gene>
<name>A0ABP9U3H7_9MICO</name>
<organism evidence="2 3">
    <name type="scientific">Brevibacterium ammoniilyticum</name>
    <dbReference type="NCBI Taxonomy" id="1046555"/>
    <lineage>
        <taxon>Bacteria</taxon>
        <taxon>Bacillati</taxon>
        <taxon>Actinomycetota</taxon>
        <taxon>Actinomycetes</taxon>
        <taxon>Micrococcales</taxon>
        <taxon>Brevibacteriaceae</taxon>
        <taxon>Brevibacterium</taxon>
    </lineage>
</organism>
<keyword evidence="3" id="KW-1185">Reference proteome</keyword>
<evidence type="ECO:0000313" key="3">
    <source>
        <dbReference type="Proteomes" id="UP001498935"/>
    </source>
</evidence>
<proteinExistence type="predicted"/>